<dbReference type="GO" id="GO:0016787">
    <property type="term" value="F:hydrolase activity"/>
    <property type="evidence" value="ECO:0007669"/>
    <property type="project" value="UniProtKB-KW"/>
</dbReference>
<dbReference type="InterPro" id="IPR043502">
    <property type="entry name" value="DNA/RNA_pol_sf"/>
</dbReference>
<protein>
    <recommendedName>
        <fullName evidence="7">Reverse transcriptase RNase H-like domain-containing protein</fullName>
    </recommendedName>
</protein>
<organism evidence="8">
    <name type="scientific">Sesamum angustifolium</name>
    <dbReference type="NCBI Taxonomy" id="2727405"/>
    <lineage>
        <taxon>Eukaryota</taxon>
        <taxon>Viridiplantae</taxon>
        <taxon>Streptophyta</taxon>
        <taxon>Embryophyta</taxon>
        <taxon>Tracheophyta</taxon>
        <taxon>Spermatophyta</taxon>
        <taxon>Magnoliopsida</taxon>
        <taxon>eudicotyledons</taxon>
        <taxon>Gunneridae</taxon>
        <taxon>Pentapetalae</taxon>
        <taxon>asterids</taxon>
        <taxon>lamiids</taxon>
        <taxon>Lamiales</taxon>
        <taxon>Pedaliaceae</taxon>
        <taxon>Sesamum</taxon>
    </lineage>
</organism>
<evidence type="ECO:0000256" key="4">
    <source>
        <dbReference type="ARBA" id="ARBA00022759"/>
    </source>
</evidence>
<dbReference type="EMBL" id="JACGWK010001799">
    <property type="protein sequence ID" value="KAL0282671.1"/>
    <property type="molecule type" value="Genomic_DNA"/>
</dbReference>
<evidence type="ECO:0000256" key="2">
    <source>
        <dbReference type="ARBA" id="ARBA00022695"/>
    </source>
</evidence>
<dbReference type="AlphaFoldDB" id="A0AAW2ILD5"/>
<dbReference type="PANTHER" id="PTHR48475:SF1">
    <property type="entry name" value="RNASE H TYPE-1 DOMAIN-CONTAINING PROTEIN"/>
    <property type="match status" value="1"/>
</dbReference>
<dbReference type="InterPro" id="IPR041373">
    <property type="entry name" value="RT_RNaseH"/>
</dbReference>
<reference evidence="8" key="1">
    <citation type="submission" date="2020-06" db="EMBL/GenBank/DDBJ databases">
        <authorList>
            <person name="Li T."/>
            <person name="Hu X."/>
            <person name="Zhang T."/>
            <person name="Song X."/>
            <person name="Zhang H."/>
            <person name="Dai N."/>
            <person name="Sheng W."/>
            <person name="Hou X."/>
            <person name="Wei L."/>
        </authorList>
    </citation>
    <scope>NUCLEOTIDE SEQUENCE</scope>
    <source>
        <strain evidence="8">G01</strain>
        <tissue evidence="8">Leaf</tissue>
    </source>
</reference>
<comment type="caution">
    <text evidence="8">The sequence shown here is derived from an EMBL/GenBank/DDBJ whole genome shotgun (WGS) entry which is preliminary data.</text>
</comment>
<keyword evidence="1" id="KW-0808">Transferase</keyword>
<evidence type="ECO:0000256" key="5">
    <source>
        <dbReference type="ARBA" id="ARBA00022801"/>
    </source>
</evidence>
<dbReference type="Pfam" id="PF17917">
    <property type="entry name" value="RT_RNaseH"/>
    <property type="match status" value="1"/>
</dbReference>
<proteinExistence type="predicted"/>
<evidence type="ECO:0000256" key="6">
    <source>
        <dbReference type="ARBA" id="ARBA00022918"/>
    </source>
</evidence>
<evidence type="ECO:0000259" key="7">
    <source>
        <dbReference type="Pfam" id="PF17917"/>
    </source>
</evidence>
<evidence type="ECO:0000313" key="8">
    <source>
        <dbReference type="EMBL" id="KAL0282671.1"/>
    </source>
</evidence>
<sequence length="161" mass="18380">MKLPVLVAPVPGRPLILYVAVQECSIGVLLAQKNDEGKENALYYLSRTMTPNELKNSPIEKLFLVLIFSIQKLKHYFQSHSIHLVSKANPLKYVMAKPVFSNRLARWYLQLQQFEITYVSQKAVKAQVLADFLADHPMPAEWEFSDDLPDEDVLVIEVTPP</sequence>
<dbReference type="GO" id="GO:0003964">
    <property type="term" value="F:RNA-directed DNA polymerase activity"/>
    <property type="evidence" value="ECO:0007669"/>
    <property type="project" value="UniProtKB-KW"/>
</dbReference>
<keyword evidence="4" id="KW-0255">Endonuclease</keyword>
<keyword evidence="5" id="KW-0378">Hydrolase</keyword>
<gene>
    <name evidence="8" type="ORF">Sangu_2938500</name>
</gene>
<feature type="domain" description="Reverse transcriptase RNase H-like" evidence="7">
    <location>
        <begin position="11"/>
        <end position="114"/>
    </location>
</feature>
<keyword evidence="3" id="KW-0540">Nuclease</keyword>
<accession>A0AAW2ILD5</accession>
<evidence type="ECO:0000256" key="3">
    <source>
        <dbReference type="ARBA" id="ARBA00022722"/>
    </source>
</evidence>
<name>A0AAW2ILD5_9LAMI</name>
<dbReference type="GO" id="GO:0004519">
    <property type="term" value="F:endonuclease activity"/>
    <property type="evidence" value="ECO:0007669"/>
    <property type="project" value="UniProtKB-KW"/>
</dbReference>
<dbReference type="SUPFAM" id="SSF56672">
    <property type="entry name" value="DNA/RNA polymerases"/>
    <property type="match status" value="1"/>
</dbReference>
<keyword evidence="2" id="KW-0548">Nucleotidyltransferase</keyword>
<evidence type="ECO:0000256" key="1">
    <source>
        <dbReference type="ARBA" id="ARBA00022679"/>
    </source>
</evidence>
<dbReference type="PANTHER" id="PTHR48475">
    <property type="entry name" value="RIBONUCLEASE H"/>
    <property type="match status" value="1"/>
</dbReference>
<keyword evidence="6" id="KW-0695">RNA-directed DNA polymerase</keyword>
<reference evidence="8" key="2">
    <citation type="journal article" date="2024" name="Plant">
        <title>Genomic evolution and insights into agronomic trait innovations of Sesamum species.</title>
        <authorList>
            <person name="Miao H."/>
            <person name="Wang L."/>
            <person name="Qu L."/>
            <person name="Liu H."/>
            <person name="Sun Y."/>
            <person name="Le M."/>
            <person name="Wang Q."/>
            <person name="Wei S."/>
            <person name="Zheng Y."/>
            <person name="Lin W."/>
            <person name="Duan Y."/>
            <person name="Cao H."/>
            <person name="Xiong S."/>
            <person name="Wang X."/>
            <person name="Wei L."/>
            <person name="Li C."/>
            <person name="Ma Q."/>
            <person name="Ju M."/>
            <person name="Zhao R."/>
            <person name="Li G."/>
            <person name="Mu C."/>
            <person name="Tian Q."/>
            <person name="Mei H."/>
            <person name="Zhang T."/>
            <person name="Gao T."/>
            <person name="Zhang H."/>
        </authorList>
    </citation>
    <scope>NUCLEOTIDE SEQUENCE</scope>
    <source>
        <strain evidence="8">G01</strain>
    </source>
</reference>